<evidence type="ECO:0000256" key="1">
    <source>
        <dbReference type="ARBA" id="ARBA00022475"/>
    </source>
</evidence>
<keyword evidence="1" id="KW-1003">Cell membrane</keyword>
<comment type="caution">
    <text evidence="6">The sequence shown here is derived from an EMBL/GenBank/DDBJ whole genome shotgun (WGS) entry which is preliminary data.</text>
</comment>
<keyword evidence="4" id="KW-0808">Transferase</keyword>
<keyword evidence="2" id="KW-0997">Cell inner membrane</keyword>
<dbReference type="EMBL" id="AJYW02000073">
    <property type="protein sequence ID" value="OEE77719.1"/>
    <property type="molecule type" value="Genomic_DNA"/>
</dbReference>
<reference evidence="6 7" key="1">
    <citation type="journal article" date="2012" name="Science">
        <title>Ecological populations of bacteria act as socially cohesive units of antibiotic production and resistance.</title>
        <authorList>
            <person name="Cordero O.X."/>
            <person name="Wildschutte H."/>
            <person name="Kirkup B."/>
            <person name="Proehl S."/>
            <person name="Ngo L."/>
            <person name="Hussain F."/>
            <person name="Le Roux F."/>
            <person name="Mincer T."/>
            <person name="Polz M.F."/>
        </authorList>
    </citation>
    <scope>NUCLEOTIDE SEQUENCE [LARGE SCALE GENOMIC DNA]</scope>
    <source>
        <strain evidence="6 7">FF-238</strain>
    </source>
</reference>
<gene>
    <name evidence="6" type="ORF">A130_14410</name>
</gene>
<dbReference type="Proteomes" id="UP000094165">
    <property type="component" value="Unassembled WGS sequence"/>
</dbReference>
<keyword evidence="5" id="KW-0472">Membrane</keyword>
<dbReference type="RefSeq" id="WP_017052635.1">
    <property type="nucleotide sequence ID" value="NZ_AJYW02000073.1"/>
</dbReference>
<evidence type="ECO:0008006" key="8">
    <source>
        <dbReference type="Google" id="ProtNLM"/>
    </source>
</evidence>
<dbReference type="AlphaFoldDB" id="A0A1E5D3J9"/>
<organism evidence="6 7">
    <name type="scientific">Vibrio genomosp. F6 str. FF-238</name>
    <dbReference type="NCBI Taxonomy" id="1191298"/>
    <lineage>
        <taxon>Bacteria</taxon>
        <taxon>Pseudomonadati</taxon>
        <taxon>Pseudomonadota</taxon>
        <taxon>Gammaproteobacteria</taxon>
        <taxon>Vibrionales</taxon>
        <taxon>Vibrionaceae</taxon>
        <taxon>Vibrio</taxon>
    </lineage>
</organism>
<dbReference type="Pfam" id="PF07429">
    <property type="entry name" value="Glyco_transf_56"/>
    <property type="match status" value="1"/>
</dbReference>
<dbReference type="GO" id="GO:0009246">
    <property type="term" value="P:enterobacterial common antigen biosynthetic process"/>
    <property type="evidence" value="ECO:0007669"/>
    <property type="project" value="InterPro"/>
</dbReference>
<keyword evidence="3" id="KW-0328">Glycosyltransferase</keyword>
<evidence type="ECO:0000256" key="3">
    <source>
        <dbReference type="ARBA" id="ARBA00022676"/>
    </source>
</evidence>
<sequence>MSTLHIAILDKFIPPFINLINDNFQGQNQKFFIYGDSIKFPINTSDNVYLCKPARYKLLSLLKVLFGVVRAMHSSDKIVLHGLFDTKLICVLSLCPWLLKRCHWIIWGGDLYRSKAIRNGYKELLRRVVIKRIRYLITGTPGDVNLARKWYQATGKHITCFNYTSNVFSGNQLFKIANKKKNYLLIQVGNSGDPTNRHVDVFNKILNELQPGSYRLYIPLAYGDSKYIEHIKSEAIRIFGDAAKVQTELLPIDIYNEMQRNIDIAIFAHERQQAFGNIINLLGLGKTVYISDISTLNEVLISRNIKVFSFENDKLQTQCTDVALMNSEKIVDCFSKEKLIKSLSAWIL</sequence>
<accession>A0A1E5D3J9</accession>
<dbReference type="InterPro" id="IPR009993">
    <property type="entry name" value="WecF"/>
</dbReference>
<keyword evidence="7" id="KW-1185">Reference proteome</keyword>
<dbReference type="GO" id="GO:0008417">
    <property type="term" value="F:fucosyltransferase activity"/>
    <property type="evidence" value="ECO:0007669"/>
    <property type="project" value="InterPro"/>
</dbReference>
<evidence type="ECO:0000313" key="7">
    <source>
        <dbReference type="Proteomes" id="UP000094165"/>
    </source>
</evidence>
<protein>
    <recommendedName>
        <fullName evidence="8">4-alpha-L-fucosyltransferase</fullName>
    </recommendedName>
</protein>
<name>A0A1E5D3J9_9VIBR</name>
<evidence type="ECO:0000256" key="5">
    <source>
        <dbReference type="ARBA" id="ARBA00023136"/>
    </source>
</evidence>
<evidence type="ECO:0000256" key="4">
    <source>
        <dbReference type="ARBA" id="ARBA00022679"/>
    </source>
</evidence>
<proteinExistence type="predicted"/>
<evidence type="ECO:0000256" key="2">
    <source>
        <dbReference type="ARBA" id="ARBA00022519"/>
    </source>
</evidence>
<evidence type="ECO:0000313" key="6">
    <source>
        <dbReference type="EMBL" id="OEE77719.1"/>
    </source>
</evidence>